<accession>A0ACD6AA81</accession>
<dbReference type="EnsemblPlants" id="AVESA.00010b.r2.7DG1363880.1">
    <property type="protein sequence ID" value="AVESA.00010b.r2.7DG1363880.1.CDS.1"/>
    <property type="gene ID" value="AVESA.00010b.r2.7DG1363880"/>
</dbReference>
<dbReference type="Proteomes" id="UP001732700">
    <property type="component" value="Chromosome 7D"/>
</dbReference>
<evidence type="ECO:0000313" key="2">
    <source>
        <dbReference type="Proteomes" id="UP001732700"/>
    </source>
</evidence>
<evidence type="ECO:0000313" key="1">
    <source>
        <dbReference type="EnsemblPlants" id="AVESA.00010b.r2.7DG1363880.1.CDS.1"/>
    </source>
</evidence>
<sequence>MCMILGINGKSEHRRAESGVAINASNANIDACMAAIDEDLLADAALPVPDHMLEENHFWYDKEHPMIEEGSLFPSMEEFRMLLRTFAIRGEFDIKIEDSDRTRFVGRCKGEICHWRITARTIEDGKTVRVITYVTSIFNFVSRNYFYKLFGNCN</sequence>
<keyword evidence="2" id="KW-1185">Reference proteome</keyword>
<reference evidence="1" key="2">
    <citation type="submission" date="2025-09" db="UniProtKB">
        <authorList>
            <consortium name="EnsemblPlants"/>
        </authorList>
    </citation>
    <scope>IDENTIFICATION</scope>
</reference>
<protein>
    <submittedName>
        <fullName evidence="1">Uncharacterized protein</fullName>
    </submittedName>
</protein>
<organism evidence="1 2">
    <name type="scientific">Avena sativa</name>
    <name type="common">Oat</name>
    <dbReference type="NCBI Taxonomy" id="4498"/>
    <lineage>
        <taxon>Eukaryota</taxon>
        <taxon>Viridiplantae</taxon>
        <taxon>Streptophyta</taxon>
        <taxon>Embryophyta</taxon>
        <taxon>Tracheophyta</taxon>
        <taxon>Spermatophyta</taxon>
        <taxon>Magnoliopsida</taxon>
        <taxon>Liliopsida</taxon>
        <taxon>Poales</taxon>
        <taxon>Poaceae</taxon>
        <taxon>BOP clade</taxon>
        <taxon>Pooideae</taxon>
        <taxon>Poodae</taxon>
        <taxon>Poeae</taxon>
        <taxon>Poeae Chloroplast Group 1 (Aveneae type)</taxon>
        <taxon>Aveninae</taxon>
        <taxon>Avena</taxon>
    </lineage>
</organism>
<proteinExistence type="predicted"/>
<reference evidence="1" key="1">
    <citation type="submission" date="2021-05" db="EMBL/GenBank/DDBJ databases">
        <authorList>
            <person name="Scholz U."/>
            <person name="Mascher M."/>
            <person name="Fiebig A."/>
        </authorList>
    </citation>
    <scope>NUCLEOTIDE SEQUENCE [LARGE SCALE GENOMIC DNA]</scope>
</reference>
<name>A0ACD6AA81_AVESA</name>